<evidence type="ECO:0000259" key="2">
    <source>
        <dbReference type="Pfam" id="PF20411"/>
    </source>
</evidence>
<proteinExistence type="predicted"/>
<accession>A0A4Q2D4D6</accession>
<reference evidence="3 4" key="1">
    <citation type="submission" date="2019-01" db="EMBL/GenBank/DDBJ databases">
        <title>Draft genome sequence of Psathyrella aberdarensis IHI B618.</title>
        <authorList>
            <person name="Buettner E."/>
            <person name="Kellner H."/>
        </authorList>
    </citation>
    <scope>NUCLEOTIDE SEQUENCE [LARGE SCALE GENOMIC DNA]</scope>
    <source>
        <strain evidence="3 4">IHI B618</strain>
    </source>
</reference>
<feature type="region of interest" description="Disordered" evidence="1">
    <location>
        <begin position="58"/>
        <end position="77"/>
    </location>
</feature>
<evidence type="ECO:0000313" key="3">
    <source>
        <dbReference type="EMBL" id="RXW13005.1"/>
    </source>
</evidence>
<feature type="region of interest" description="Disordered" evidence="1">
    <location>
        <begin position="1"/>
        <end position="44"/>
    </location>
</feature>
<feature type="domain" description="DUF6697" evidence="2">
    <location>
        <begin position="117"/>
        <end position="185"/>
    </location>
</feature>
<dbReference type="Proteomes" id="UP000290288">
    <property type="component" value="Unassembled WGS sequence"/>
</dbReference>
<comment type="caution">
    <text evidence="3">The sequence shown here is derived from an EMBL/GenBank/DDBJ whole genome shotgun (WGS) entry which is preliminary data.</text>
</comment>
<dbReference type="InterPro" id="IPR046520">
    <property type="entry name" value="DUF6697"/>
</dbReference>
<dbReference type="STRING" id="2316362.A0A4Q2D4D6"/>
<dbReference type="EMBL" id="SDEE01001047">
    <property type="protein sequence ID" value="RXW13005.1"/>
    <property type="molecule type" value="Genomic_DNA"/>
</dbReference>
<dbReference type="Pfam" id="PF20411">
    <property type="entry name" value="DUF6697"/>
    <property type="match status" value="1"/>
</dbReference>
<dbReference type="OrthoDB" id="3265858at2759"/>
<evidence type="ECO:0000313" key="4">
    <source>
        <dbReference type="Proteomes" id="UP000290288"/>
    </source>
</evidence>
<feature type="compositionally biased region" description="Basic and acidic residues" evidence="1">
    <location>
        <begin position="1"/>
        <end position="13"/>
    </location>
</feature>
<evidence type="ECO:0000256" key="1">
    <source>
        <dbReference type="SAM" id="MobiDB-lite"/>
    </source>
</evidence>
<dbReference type="AlphaFoldDB" id="A0A4Q2D4D6"/>
<sequence length="187" mass="20600">MEASRVDTQEKSNLDPYISSSRSLGKRRADSLNAAPPSKRPNTSLVISAKLKANPASNVRSGFVPVPPPSNTDRPRARPSIKIKEEEALILPPDAVARYLQGTPHLAINPAPGSLHVKRKFLRQEYGGSNQQFVQYIQPERNPSSKNQKRCLVFPMPVMNPAMPLLPGEPGLLFASRHEVLHGQWGV</sequence>
<keyword evidence="4" id="KW-1185">Reference proteome</keyword>
<gene>
    <name evidence="3" type="ORF">EST38_g12847</name>
</gene>
<name>A0A4Q2D4D6_9AGAR</name>
<organism evidence="3 4">
    <name type="scientific">Candolleomyces aberdarensis</name>
    <dbReference type="NCBI Taxonomy" id="2316362"/>
    <lineage>
        <taxon>Eukaryota</taxon>
        <taxon>Fungi</taxon>
        <taxon>Dikarya</taxon>
        <taxon>Basidiomycota</taxon>
        <taxon>Agaricomycotina</taxon>
        <taxon>Agaricomycetes</taxon>
        <taxon>Agaricomycetidae</taxon>
        <taxon>Agaricales</taxon>
        <taxon>Agaricineae</taxon>
        <taxon>Psathyrellaceae</taxon>
        <taxon>Candolleomyces</taxon>
    </lineage>
</organism>
<protein>
    <recommendedName>
        <fullName evidence="2">DUF6697 domain-containing protein</fullName>
    </recommendedName>
</protein>